<sequence>MLNQYMEQIETFGTWFALAVLFFLIGMAIQDVLKKGDVPKFGRIFVWLVLFLGCFGFIAKGIIQVIYESQGMG</sequence>
<dbReference type="Proteomes" id="UP001589813">
    <property type="component" value="Unassembled WGS sequence"/>
</dbReference>
<keyword evidence="1" id="KW-1133">Transmembrane helix</keyword>
<reference evidence="2 3" key="1">
    <citation type="submission" date="2024-09" db="EMBL/GenBank/DDBJ databases">
        <authorList>
            <person name="Sun Q."/>
            <person name="Mori K."/>
        </authorList>
    </citation>
    <scope>NUCLEOTIDE SEQUENCE [LARGE SCALE GENOMIC DNA]</scope>
    <source>
        <strain evidence="2 3">KCTC 23315</strain>
    </source>
</reference>
<dbReference type="EMBL" id="JBHLXP010000001">
    <property type="protein sequence ID" value="MFC0048465.1"/>
    <property type="molecule type" value="Genomic_DNA"/>
</dbReference>
<dbReference type="Pfam" id="PF10981">
    <property type="entry name" value="DUF2788"/>
    <property type="match status" value="1"/>
</dbReference>
<evidence type="ECO:0000256" key="1">
    <source>
        <dbReference type="SAM" id="Phobius"/>
    </source>
</evidence>
<keyword evidence="1" id="KW-0812">Transmembrane</keyword>
<evidence type="ECO:0000313" key="2">
    <source>
        <dbReference type="EMBL" id="MFC0048465.1"/>
    </source>
</evidence>
<dbReference type="InterPro" id="IPR021249">
    <property type="entry name" value="DUF2788"/>
</dbReference>
<protein>
    <submittedName>
        <fullName evidence="2">DUF2788 domain-containing protein</fullName>
    </submittedName>
</protein>
<feature type="transmembrane region" description="Helical" evidence="1">
    <location>
        <begin position="45"/>
        <end position="67"/>
    </location>
</feature>
<comment type="caution">
    <text evidence="2">The sequence shown here is derived from an EMBL/GenBank/DDBJ whole genome shotgun (WGS) entry which is preliminary data.</text>
</comment>
<gene>
    <name evidence="2" type="ORF">ACFFJP_09200</name>
</gene>
<dbReference type="RefSeq" id="WP_244151320.1">
    <property type="nucleotide sequence ID" value="NZ_JBHLXP010000001.1"/>
</dbReference>
<accession>A0ABV6BC87</accession>
<name>A0ABV6BC87_9GAMM</name>
<evidence type="ECO:0000313" key="3">
    <source>
        <dbReference type="Proteomes" id="UP001589813"/>
    </source>
</evidence>
<keyword evidence="3" id="KW-1185">Reference proteome</keyword>
<proteinExistence type="predicted"/>
<keyword evidence="1" id="KW-0472">Membrane</keyword>
<feature type="transmembrane region" description="Helical" evidence="1">
    <location>
        <begin position="12"/>
        <end position="33"/>
    </location>
</feature>
<organism evidence="2 3">
    <name type="scientific">Rheinheimera tilapiae</name>
    <dbReference type="NCBI Taxonomy" id="875043"/>
    <lineage>
        <taxon>Bacteria</taxon>
        <taxon>Pseudomonadati</taxon>
        <taxon>Pseudomonadota</taxon>
        <taxon>Gammaproteobacteria</taxon>
        <taxon>Chromatiales</taxon>
        <taxon>Chromatiaceae</taxon>
        <taxon>Rheinheimera</taxon>
    </lineage>
</organism>